<evidence type="ECO:0000256" key="4">
    <source>
        <dbReference type="ARBA" id="ARBA00022679"/>
    </source>
</evidence>
<dbReference type="Gene3D" id="3.90.550.10">
    <property type="entry name" value="Spore Coat Polysaccharide Biosynthesis Protein SpsA, Chain A"/>
    <property type="match status" value="1"/>
</dbReference>
<accession>A0A551Y1T5</accession>
<gene>
    <name evidence="6" type="ORF">EWV85_10200</name>
</gene>
<organism evidence="6 7">
    <name type="scientific">Microcystis aeruginosa Ma_QC_C_20070703_M131</name>
    <dbReference type="NCBI Taxonomy" id="2486263"/>
    <lineage>
        <taxon>Bacteria</taxon>
        <taxon>Bacillati</taxon>
        <taxon>Cyanobacteriota</taxon>
        <taxon>Cyanophyceae</taxon>
        <taxon>Oscillatoriophycideae</taxon>
        <taxon>Chroococcales</taxon>
        <taxon>Microcystaceae</taxon>
        <taxon>Microcystis</taxon>
    </lineage>
</organism>
<dbReference type="Proteomes" id="UP000316443">
    <property type="component" value="Unassembled WGS sequence"/>
</dbReference>
<dbReference type="Pfam" id="PF00535">
    <property type="entry name" value="Glycos_transf_2"/>
    <property type="match status" value="1"/>
</dbReference>
<dbReference type="EMBL" id="SFCA01000103">
    <property type="protein sequence ID" value="TRT54924.1"/>
    <property type="molecule type" value="Genomic_DNA"/>
</dbReference>
<dbReference type="InterPro" id="IPR029044">
    <property type="entry name" value="Nucleotide-diphossugar_trans"/>
</dbReference>
<reference evidence="6 7" key="1">
    <citation type="submission" date="2019-01" db="EMBL/GenBank/DDBJ databases">
        <title>Coherence of Microcystis species and biogeography revealed through population genomics.</title>
        <authorList>
            <person name="Perez-Carrascal O.M."/>
            <person name="Terrat Y."/>
            <person name="Giani A."/>
            <person name="Fortin N."/>
            <person name="Tromas N."/>
            <person name="Shapiro B.J."/>
        </authorList>
    </citation>
    <scope>NUCLEOTIDE SEQUENCE [LARGE SCALE GENOMIC DNA]</scope>
    <source>
        <strain evidence="6">Ma_QC_C_20070703_M131</strain>
    </source>
</reference>
<protein>
    <submittedName>
        <fullName evidence="6">Glycosyltransferase family 2 protein</fullName>
    </submittedName>
</protein>
<dbReference type="PANTHER" id="PTHR43179">
    <property type="entry name" value="RHAMNOSYLTRANSFERASE WBBL"/>
    <property type="match status" value="1"/>
</dbReference>
<evidence type="ECO:0000256" key="3">
    <source>
        <dbReference type="ARBA" id="ARBA00022676"/>
    </source>
</evidence>
<dbReference type="GO" id="GO:0016757">
    <property type="term" value="F:glycosyltransferase activity"/>
    <property type="evidence" value="ECO:0007669"/>
    <property type="project" value="UniProtKB-KW"/>
</dbReference>
<comment type="caution">
    <text evidence="6">The sequence shown here is derived from an EMBL/GenBank/DDBJ whole genome shotgun (WGS) entry which is preliminary data.</text>
</comment>
<dbReference type="PANTHER" id="PTHR43179:SF12">
    <property type="entry name" value="GALACTOFURANOSYLTRANSFERASE GLFT2"/>
    <property type="match status" value="1"/>
</dbReference>
<keyword evidence="3" id="KW-0328">Glycosyltransferase</keyword>
<comment type="pathway">
    <text evidence="1">Cell wall biogenesis; cell wall polysaccharide biosynthesis.</text>
</comment>
<feature type="domain" description="Glycosyltransferase 2-like" evidence="5">
    <location>
        <begin position="7"/>
        <end position="109"/>
    </location>
</feature>
<dbReference type="SUPFAM" id="SSF53448">
    <property type="entry name" value="Nucleotide-diphospho-sugar transferases"/>
    <property type="match status" value="1"/>
</dbReference>
<evidence type="ECO:0000313" key="7">
    <source>
        <dbReference type="Proteomes" id="UP000316443"/>
    </source>
</evidence>
<name>A0A551Y1T5_MICAE</name>
<keyword evidence="4 6" id="KW-0808">Transferase</keyword>
<proteinExistence type="inferred from homology"/>
<evidence type="ECO:0000259" key="5">
    <source>
        <dbReference type="Pfam" id="PF00535"/>
    </source>
</evidence>
<evidence type="ECO:0000256" key="1">
    <source>
        <dbReference type="ARBA" id="ARBA00004776"/>
    </source>
</evidence>
<dbReference type="InterPro" id="IPR001173">
    <property type="entry name" value="Glyco_trans_2-like"/>
</dbReference>
<evidence type="ECO:0000313" key="6">
    <source>
        <dbReference type="EMBL" id="TRT54924.1"/>
    </source>
</evidence>
<comment type="similarity">
    <text evidence="2">Belongs to the glycosyltransferase 2 family.</text>
</comment>
<dbReference type="AlphaFoldDB" id="A0A551Y1T5"/>
<dbReference type="CDD" id="cd02526">
    <property type="entry name" value="GT2_RfbF_like"/>
    <property type="match status" value="1"/>
</dbReference>
<sequence length="308" mass="35552">MYKVCAYITSYNDLEAVNNCIFALGQQTYPIEKIHIIDNSSQPITLEKEENKITIDHHPENIGISGGLKIGIKKAIAEGYDFLWTFDQDSQPLPDVLEKLLNNYDNFTKSGQQIGIIAPLPIDDITGQVWHGIVFDKYKFIETNDSKNQLNTYECDAVITSGSLVSLSAAKKVDLPEEGFFIDAVDWDYCLKFLDKNYKIYVVKDAIIKHRFGNSRPDKAIFRKREVMIYNYSALRYYYMCRNHTFIETRLASLNGNLARSVLRRFKFLAIILIKIIFYERSQTLLKIWACLKGTYDGFRGKLGKTWQ</sequence>
<evidence type="ECO:0000256" key="2">
    <source>
        <dbReference type="ARBA" id="ARBA00006739"/>
    </source>
</evidence>